<evidence type="ECO:0008006" key="4">
    <source>
        <dbReference type="Google" id="ProtNLM"/>
    </source>
</evidence>
<sequence length="429" mass="49023">MQGEDVLNRNPGGEFANIFPDEGPDGTPGGAYRFIGTPESYVEFENDEERLEAKNSLSLLAWIKHTGNQGPIFNYDTDGWGVHFWMRGKNKLFARFNKRGNVEVSSISSNGVKAGVWQYVGATYNGQTGMAKLFISDRFVVEKYIGKGFQLATNHNVRMGARLGDKRYFNGSISCMQVYSKALSHNQIMSFKKRCFRTSSLCLWFDTSCYWRSNSSQSSWVKKMQSGDYLSDQLKMKWDTQDVDEDFELHLSPSSKEVVEIQKSSKETNSFTICFWKKGGGIYVRSYLWLNISQEIFVNLQSPKSFGFVHNSTAWNFYCFLMAGKDEKVAVSFYLNGERKSLLLIKPEEINNETLTVGYLNSSVNDKAVLSSFNIWSGELSPSEVKRLSYGCDSERGDVIHWKDFNYVDHDHEVVETRTCKNVRSKFLK</sequence>
<proteinExistence type="predicted"/>
<dbReference type="EnsemblMetazoa" id="XM_028659851.1">
    <property type="protein sequence ID" value="XP_028515652.1"/>
    <property type="gene ID" value="LOC110241644"/>
</dbReference>
<dbReference type="AlphaFoldDB" id="A0A913YME6"/>
<feature type="region of interest" description="Disordered" evidence="1">
    <location>
        <begin position="1"/>
        <end position="29"/>
    </location>
</feature>
<evidence type="ECO:0000313" key="3">
    <source>
        <dbReference type="Proteomes" id="UP000887567"/>
    </source>
</evidence>
<organism evidence="2 3">
    <name type="scientific">Exaiptasia diaphana</name>
    <name type="common">Tropical sea anemone</name>
    <name type="synonym">Aiptasia pulchella</name>
    <dbReference type="NCBI Taxonomy" id="2652724"/>
    <lineage>
        <taxon>Eukaryota</taxon>
        <taxon>Metazoa</taxon>
        <taxon>Cnidaria</taxon>
        <taxon>Anthozoa</taxon>
        <taxon>Hexacorallia</taxon>
        <taxon>Actiniaria</taxon>
        <taxon>Aiptasiidae</taxon>
        <taxon>Exaiptasia</taxon>
    </lineage>
</organism>
<dbReference type="RefSeq" id="XP_028515652.1">
    <property type="nucleotide sequence ID" value="XM_028659851.1"/>
</dbReference>
<reference evidence="2" key="1">
    <citation type="submission" date="2022-11" db="UniProtKB">
        <authorList>
            <consortium name="EnsemblMetazoa"/>
        </authorList>
    </citation>
    <scope>IDENTIFICATION</scope>
</reference>
<accession>A0A913YME6</accession>
<evidence type="ECO:0000313" key="2">
    <source>
        <dbReference type="EnsemblMetazoa" id="XP_028515652.1"/>
    </source>
</evidence>
<dbReference type="OrthoDB" id="10050293at2759"/>
<dbReference type="GeneID" id="110241644"/>
<dbReference type="Gene3D" id="2.60.120.200">
    <property type="match status" value="2"/>
</dbReference>
<dbReference type="Pfam" id="PF13385">
    <property type="entry name" value="Laminin_G_3"/>
    <property type="match status" value="1"/>
</dbReference>
<evidence type="ECO:0000256" key="1">
    <source>
        <dbReference type="SAM" id="MobiDB-lite"/>
    </source>
</evidence>
<name>A0A913YME6_EXADI</name>
<dbReference type="Proteomes" id="UP000887567">
    <property type="component" value="Unplaced"/>
</dbReference>
<keyword evidence="3" id="KW-1185">Reference proteome</keyword>
<protein>
    <recommendedName>
        <fullName evidence="4">LamG-like jellyroll fold domain-containing protein</fullName>
    </recommendedName>
</protein>
<dbReference type="KEGG" id="epa:110241644"/>
<dbReference type="PANTHER" id="PTHR47635:SF2">
    <property type="entry name" value="LAMG-LIKE JELLYROLL FOLD DOMAIN-CONTAINING PROTEIN"/>
    <property type="match status" value="1"/>
</dbReference>
<dbReference type="InterPro" id="IPR013320">
    <property type="entry name" value="ConA-like_dom_sf"/>
</dbReference>
<dbReference type="SUPFAM" id="SSF49899">
    <property type="entry name" value="Concanavalin A-like lectins/glucanases"/>
    <property type="match status" value="2"/>
</dbReference>
<dbReference type="PANTHER" id="PTHR47635">
    <property type="entry name" value="CUB DOMAIN-CONTAINING PROTEIN"/>
    <property type="match status" value="1"/>
</dbReference>